<sequence>MERNVKESQIVFRIEKDRKQIWKKLCSERKISVTSLIVDSVEKRIFADERRKVLLFIEKQDNVFRKVETNINQLARIVNGQKFITQAQFSVFREQLKVVADLKKEQNEIFKQIYSLIADDR</sequence>
<dbReference type="EMBL" id="UFVS01000001">
    <property type="protein sequence ID" value="SUX44017.1"/>
    <property type="molecule type" value="Genomic_DNA"/>
</dbReference>
<reference evidence="2 4" key="2">
    <citation type="submission" date="2018-06" db="EMBL/GenBank/DDBJ databases">
        <authorList>
            <consortium name="Pathogen Informatics"/>
            <person name="Doyle S."/>
        </authorList>
    </citation>
    <scope>NUCLEOTIDE SEQUENCE [LARGE SCALE GENOMIC DNA]</scope>
    <source>
        <strain evidence="2 4">NCTC13560</strain>
    </source>
</reference>
<dbReference type="Proteomes" id="UP000185725">
    <property type="component" value="Unassembled WGS sequence"/>
</dbReference>
<organism evidence="2 4">
    <name type="scientific">Chryseobacterium indoltheticum</name>
    <dbReference type="NCBI Taxonomy" id="254"/>
    <lineage>
        <taxon>Bacteria</taxon>
        <taxon>Pseudomonadati</taxon>
        <taxon>Bacteroidota</taxon>
        <taxon>Flavobacteriia</taxon>
        <taxon>Flavobacteriales</taxon>
        <taxon>Weeksellaceae</taxon>
        <taxon>Chryseobacterium group</taxon>
        <taxon>Chryseobacterium</taxon>
    </lineage>
</organism>
<dbReference type="RefSeq" id="WP_076561651.1">
    <property type="nucleotide sequence ID" value="NZ_CP033929.1"/>
</dbReference>
<proteinExistence type="predicted"/>
<keyword evidence="3" id="KW-1185">Reference proteome</keyword>
<accession>A0A381FBW3</accession>
<evidence type="ECO:0000313" key="1">
    <source>
        <dbReference type="EMBL" id="SIQ95444.1"/>
    </source>
</evidence>
<dbReference type="Proteomes" id="UP000255231">
    <property type="component" value="Unassembled WGS sequence"/>
</dbReference>
<reference evidence="1 3" key="1">
    <citation type="submission" date="2017-01" db="EMBL/GenBank/DDBJ databases">
        <authorList>
            <person name="Varghese N."/>
            <person name="Submissions S."/>
        </authorList>
    </citation>
    <scope>NUCLEOTIDE SEQUENCE [LARGE SCALE GENOMIC DNA]</scope>
    <source>
        <strain evidence="1 3">ATCC 27950</strain>
    </source>
</reference>
<evidence type="ECO:0008006" key="5">
    <source>
        <dbReference type="Google" id="ProtNLM"/>
    </source>
</evidence>
<evidence type="ECO:0000313" key="4">
    <source>
        <dbReference type="Proteomes" id="UP000255231"/>
    </source>
</evidence>
<evidence type="ECO:0000313" key="2">
    <source>
        <dbReference type="EMBL" id="SUX44017.1"/>
    </source>
</evidence>
<dbReference type="EMBL" id="FTMF01000010">
    <property type="protein sequence ID" value="SIQ95444.1"/>
    <property type="molecule type" value="Genomic_DNA"/>
</dbReference>
<name>A0A381FBW3_9FLAO</name>
<dbReference type="GeneID" id="303673739"/>
<protein>
    <recommendedName>
        <fullName evidence="5">Plasmid mobilization relaxosome protein MobC</fullName>
    </recommendedName>
</protein>
<dbReference type="AlphaFoldDB" id="A0A381FBW3"/>
<gene>
    <name evidence="2" type="ORF">NCTC13560_02319</name>
    <name evidence="1" type="ORF">SAMN05421682_110139</name>
</gene>
<evidence type="ECO:0000313" key="3">
    <source>
        <dbReference type="Proteomes" id="UP000185725"/>
    </source>
</evidence>